<organism evidence="1 2">
    <name type="scientific">Steinernema glaseri</name>
    <dbReference type="NCBI Taxonomy" id="37863"/>
    <lineage>
        <taxon>Eukaryota</taxon>
        <taxon>Metazoa</taxon>
        <taxon>Ecdysozoa</taxon>
        <taxon>Nematoda</taxon>
        <taxon>Chromadorea</taxon>
        <taxon>Rhabditida</taxon>
        <taxon>Tylenchina</taxon>
        <taxon>Panagrolaimomorpha</taxon>
        <taxon>Strongyloidoidea</taxon>
        <taxon>Steinernematidae</taxon>
        <taxon>Steinernema</taxon>
    </lineage>
</organism>
<keyword evidence="1" id="KW-1185">Reference proteome</keyword>
<proteinExistence type="predicted"/>
<reference evidence="2" key="1">
    <citation type="submission" date="2016-11" db="UniProtKB">
        <authorList>
            <consortium name="WormBaseParasite"/>
        </authorList>
    </citation>
    <scope>IDENTIFICATION</scope>
</reference>
<dbReference type="AlphaFoldDB" id="A0A1I7Y7S3"/>
<dbReference type="WBParaSite" id="L893_g1361.t1">
    <property type="protein sequence ID" value="L893_g1361.t1"/>
    <property type="gene ID" value="L893_g1361"/>
</dbReference>
<evidence type="ECO:0000313" key="1">
    <source>
        <dbReference type="Proteomes" id="UP000095287"/>
    </source>
</evidence>
<name>A0A1I7Y7S3_9BILA</name>
<dbReference type="Proteomes" id="UP000095287">
    <property type="component" value="Unplaced"/>
</dbReference>
<sequence length="74" mass="7651">MADRKRSLIVQHQSKKFSVAKAAVISSAMLARKNSTMQRTGAAPGMAGTARRESITAITDLIALGSSGKASSSS</sequence>
<accession>A0A1I7Y7S3</accession>
<protein>
    <submittedName>
        <fullName evidence="2">Transcriptional regulator</fullName>
    </submittedName>
</protein>
<evidence type="ECO:0000313" key="2">
    <source>
        <dbReference type="WBParaSite" id="L893_g1361.t1"/>
    </source>
</evidence>